<dbReference type="PROSITE" id="PS50895">
    <property type="entry name" value="SURF1"/>
    <property type="match status" value="1"/>
</dbReference>
<dbReference type="Proteomes" id="UP000070498">
    <property type="component" value="Unassembled WGS sequence"/>
</dbReference>
<dbReference type="InterPro" id="IPR002994">
    <property type="entry name" value="Surf1/Shy1"/>
</dbReference>
<name>A0A135P9A4_9HYPH</name>
<keyword evidence="3 6" id="KW-0812">Transmembrane</keyword>
<dbReference type="STRING" id="2052828.ATO67_16210"/>
<dbReference type="CDD" id="cd06662">
    <property type="entry name" value="SURF1"/>
    <property type="match status" value="1"/>
</dbReference>
<evidence type="ECO:0000256" key="4">
    <source>
        <dbReference type="ARBA" id="ARBA00022989"/>
    </source>
</evidence>
<dbReference type="OrthoDB" id="6079986at2"/>
<keyword evidence="6" id="KW-1003">Cell membrane</keyword>
<keyword evidence="5 6" id="KW-0472">Membrane</keyword>
<keyword evidence="4 6" id="KW-1133">Transmembrane helix</keyword>
<dbReference type="RefSeq" id="WP_067651555.1">
    <property type="nucleotide sequence ID" value="NZ_KQ961032.1"/>
</dbReference>
<dbReference type="GO" id="GO:0005886">
    <property type="term" value="C:plasma membrane"/>
    <property type="evidence" value="ECO:0007669"/>
    <property type="project" value="UniProtKB-SubCell"/>
</dbReference>
<keyword evidence="8" id="KW-1185">Reference proteome</keyword>
<comment type="caution">
    <text evidence="7">The sequence shown here is derived from an EMBL/GenBank/DDBJ whole genome shotgun (WGS) entry which is preliminary data.</text>
</comment>
<dbReference type="AlphaFoldDB" id="A0A135P9A4"/>
<feature type="transmembrane region" description="Helical" evidence="6">
    <location>
        <begin position="232"/>
        <end position="250"/>
    </location>
</feature>
<dbReference type="PANTHER" id="PTHR23427:SF2">
    <property type="entry name" value="SURFEIT LOCUS PROTEIN 1"/>
    <property type="match status" value="1"/>
</dbReference>
<dbReference type="PANTHER" id="PTHR23427">
    <property type="entry name" value="SURFEIT LOCUS PROTEIN"/>
    <property type="match status" value="1"/>
</dbReference>
<feature type="transmembrane region" description="Helical" evidence="6">
    <location>
        <begin position="21"/>
        <end position="44"/>
    </location>
</feature>
<gene>
    <name evidence="7" type="ORF">ATO67_16210</name>
</gene>
<sequence length="258" mass="28319">MHAKAALIVTDTKTTTSTQRSLWFAAPFVLLVLVLLLALGTWQVKRLYWKEALMADIQQRIHAAPVPLSDIETLAASGGDIEYRTVALSGTFDHTKEQHFFATFQGQSGYYIYTPLRLSDGRTIFVNRGFVPYDMKEQAKRAAGEVSGVVSLEGLARARLAAKPSSLLPDNDRAKNIYYWKDLAAMTDSAGIEPGNVLPFFVDANDAPNPGGWPKGGVTLIDLPNNHLQYAITWYGLAAALVIVAGFAYVRGVRNSRE</sequence>
<protein>
    <recommendedName>
        <fullName evidence="6">SURF1-like protein</fullName>
    </recommendedName>
</protein>
<organism evidence="7 8">
    <name type="scientific">Agrobacterium bohemicum</name>
    <dbReference type="NCBI Taxonomy" id="2052828"/>
    <lineage>
        <taxon>Bacteria</taxon>
        <taxon>Pseudomonadati</taxon>
        <taxon>Pseudomonadota</taxon>
        <taxon>Alphaproteobacteria</taxon>
        <taxon>Hyphomicrobiales</taxon>
        <taxon>Rhizobiaceae</taxon>
        <taxon>Rhizobium/Agrobacterium group</taxon>
        <taxon>Agrobacterium</taxon>
    </lineage>
</organism>
<evidence type="ECO:0000256" key="1">
    <source>
        <dbReference type="ARBA" id="ARBA00004370"/>
    </source>
</evidence>
<evidence type="ECO:0000256" key="2">
    <source>
        <dbReference type="ARBA" id="ARBA00007165"/>
    </source>
</evidence>
<evidence type="ECO:0000256" key="6">
    <source>
        <dbReference type="RuleBase" id="RU363076"/>
    </source>
</evidence>
<accession>A0A135P9A4</accession>
<evidence type="ECO:0000313" key="7">
    <source>
        <dbReference type="EMBL" id="KXG87948.1"/>
    </source>
</evidence>
<dbReference type="InterPro" id="IPR045214">
    <property type="entry name" value="Surf1/Surf4"/>
</dbReference>
<evidence type="ECO:0000256" key="5">
    <source>
        <dbReference type="ARBA" id="ARBA00023136"/>
    </source>
</evidence>
<dbReference type="EMBL" id="LNUW01000001">
    <property type="protein sequence ID" value="KXG87948.1"/>
    <property type="molecule type" value="Genomic_DNA"/>
</dbReference>
<proteinExistence type="inferred from homology"/>
<evidence type="ECO:0000313" key="8">
    <source>
        <dbReference type="Proteomes" id="UP000070498"/>
    </source>
</evidence>
<comment type="subcellular location">
    <subcellularLocation>
        <location evidence="6">Cell membrane</location>
        <topology evidence="6">Multi-pass membrane protein</topology>
    </subcellularLocation>
    <subcellularLocation>
        <location evidence="1">Membrane</location>
    </subcellularLocation>
</comment>
<comment type="similarity">
    <text evidence="2 6">Belongs to the SURF1 family.</text>
</comment>
<dbReference type="Pfam" id="PF02104">
    <property type="entry name" value="SURF1"/>
    <property type="match status" value="1"/>
</dbReference>
<reference evidence="7 8" key="1">
    <citation type="submission" date="2015-11" db="EMBL/GenBank/DDBJ databases">
        <title>Draft genome sequence of Agrobacterium sp. R89-1.</title>
        <authorList>
            <person name="Zahradnik J."/>
            <person name="Kyslikova E."/>
            <person name="Palyzova A."/>
            <person name="Kyslik P."/>
        </authorList>
    </citation>
    <scope>NUCLEOTIDE SEQUENCE [LARGE SCALE GENOMIC DNA]</scope>
    <source>
        <strain evidence="7 8">R89-1</strain>
    </source>
</reference>
<evidence type="ECO:0000256" key="3">
    <source>
        <dbReference type="ARBA" id="ARBA00022692"/>
    </source>
</evidence>